<dbReference type="RefSeq" id="WP_044853326.1">
    <property type="nucleotide sequence ID" value="NZ_CP016174.1"/>
</dbReference>
<protein>
    <recommendedName>
        <fullName evidence="8">3-oxo-tetronate 4-phosphate decarboxylase</fullName>
        <ecNumber evidence="7">4.1.1.104</ecNumber>
    </recommendedName>
</protein>
<comment type="cofactor">
    <cofactor evidence="1">
        <name>Zn(2+)</name>
        <dbReference type="ChEBI" id="CHEBI:29105"/>
    </cofactor>
</comment>
<dbReference type="Gene3D" id="3.40.225.10">
    <property type="entry name" value="Class II aldolase/adducin N-terminal domain"/>
    <property type="match status" value="1"/>
</dbReference>
<evidence type="ECO:0000256" key="9">
    <source>
        <dbReference type="ARBA" id="ARBA00047520"/>
    </source>
</evidence>
<evidence type="ECO:0000259" key="11">
    <source>
        <dbReference type="SMART" id="SM01007"/>
    </source>
</evidence>
<keyword evidence="5" id="KW-0119">Carbohydrate metabolism</keyword>
<name>A0A193BZW9_AMYOR</name>
<evidence type="ECO:0000313" key="12">
    <source>
        <dbReference type="EMBL" id="ANN17715.1"/>
    </source>
</evidence>
<evidence type="ECO:0000256" key="2">
    <source>
        <dbReference type="ARBA" id="ARBA00022723"/>
    </source>
</evidence>
<gene>
    <name evidence="12" type="ORF">SD37_20065</name>
</gene>
<evidence type="ECO:0000256" key="8">
    <source>
        <dbReference type="ARBA" id="ARBA00044803"/>
    </source>
</evidence>
<dbReference type="KEGG" id="aori:SD37_20065"/>
<evidence type="ECO:0000256" key="5">
    <source>
        <dbReference type="ARBA" id="ARBA00023277"/>
    </source>
</evidence>
<sequence>MSTDRLHRERVIAAARSLYDRGLTHGRTGNLSLRYGDQILVTPTGACLGTMRPGDLSVVDADGNHLAGPPPSKEAFFHATMLRERPSANAVVHTHSTYSAAVSCLDGLDPDDAIPPLTAYFAMRVGRLPLLPYHPPGDPGAAEPIARAASGHPALLLANHGPVVAGSNLDTALDALEELEHTAEIFLLLRGLATRPLTDRQRDALHSPPARRDTP</sequence>
<keyword evidence="2" id="KW-0479">Metal-binding</keyword>
<organism evidence="12 13">
    <name type="scientific">Amycolatopsis orientalis</name>
    <name type="common">Nocardia orientalis</name>
    <dbReference type="NCBI Taxonomy" id="31958"/>
    <lineage>
        <taxon>Bacteria</taxon>
        <taxon>Bacillati</taxon>
        <taxon>Actinomycetota</taxon>
        <taxon>Actinomycetes</taxon>
        <taxon>Pseudonocardiales</taxon>
        <taxon>Pseudonocardiaceae</taxon>
        <taxon>Amycolatopsis</taxon>
    </lineage>
</organism>
<dbReference type="InterPro" id="IPR050013">
    <property type="entry name" value="OtnC"/>
</dbReference>
<dbReference type="PANTHER" id="PTHR22789">
    <property type="entry name" value="FUCULOSE PHOSPHATE ALDOLASE"/>
    <property type="match status" value="1"/>
</dbReference>
<dbReference type="NCBIfam" id="NF006000">
    <property type="entry name" value="PRK08130.1"/>
    <property type="match status" value="1"/>
</dbReference>
<dbReference type="GO" id="GO:0005829">
    <property type="term" value="C:cytosol"/>
    <property type="evidence" value="ECO:0007669"/>
    <property type="project" value="TreeGrafter"/>
</dbReference>
<dbReference type="SUPFAM" id="SSF53639">
    <property type="entry name" value="AraD/HMP-PK domain-like"/>
    <property type="match status" value="1"/>
</dbReference>
<evidence type="ECO:0000256" key="3">
    <source>
        <dbReference type="ARBA" id="ARBA00022833"/>
    </source>
</evidence>
<dbReference type="GO" id="GO:0016832">
    <property type="term" value="F:aldehyde-lyase activity"/>
    <property type="evidence" value="ECO:0007669"/>
    <property type="project" value="InterPro"/>
</dbReference>
<evidence type="ECO:0000256" key="4">
    <source>
        <dbReference type="ARBA" id="ARBA00023239"/>
    </source>
</evidence>
<dbReference type="InterPro" id="IPR001303">
    <property type="entry name" value="Aldolase_II/adducin_N"/>
</dbReference>
<evidence type="ECO:0000256" key="10">
    <source>
        <dbReference type="ARBA" id="ARBA00048603"/>
    </source>
</evidence>
<feature type="domain" description="Class II aldolase/adducin N-terminal" evidence="11">
    <location>
        <begin position="9"/>
        <end position="187"/>
    </location>
</feature>
<proteinExistence type="predicted"/>
<evidence type="ECO:0000313" key="13">
    <source>
        <dbReference type="Proteomes" id="UP000093695"/>
    </source>
</evidence>
<dbReference type="InterPro" id="IPR036409">
    <property type="entry name" value="Aldolase_II/adducin_N_sf"/>
</dbReference>
<accession>A0A193BZW9</accession>
<evidence type="ECO:0000256" key="7">
    <source>
        <dbReference type="ARBA" id="ARBA00044772"/>
    </source>
</evidence>
<keyword evidence="3" id="KW-0862">Zinc</keyword>
<evidence type="ECO:0000256" key="1">
    <source>
        <dbReference type="ARBA" id="ARBA00001947"/>
    </source>
</evidence>
<dbReference type="PANTHER" id="PTHR22789:SF0">
    <property type="entry name" value="3-OXO-TETRONATE 4-PHOSPHATE DECARBOXYLASE-RELATED"/>
    <property type="match status" value="1"/>
</dbReference>
<reference evidence="12 13" key="1">
    <citation type="journal article" date="2015" name="Genome Announc.">
        <title>Draft Genome Sequence of Norvancomycin-Producing Strain Amycolatopsis orientalis CPCC200066.</title>
        <authorList>
            <person name="Lei X."/>
            <person name="Yuan F."/>
            <person name="Shi Y."/>
            <person name="Li X."/>
            <person name="Wang L."/>
            <person name="Hong B."/>
        </authorList>
    </citation>
    <scope>NUCLEOTIDE SEQUENCE [LARGE SCALE GENOMIC DNA]</scope>
    <source>
        <strain evidence="12 13">B-37</strain>
    </source>
</reference>
<dbReference type="Proteomes" id="UP000093695">
    <property type="component" value="Chromosome"/>
</dbReference>
<evidence type="ECO:0000256" key="6">
    <source>
        <dbReference type="ARBA" id="ARBA00044745"/>
    </source>
</evidence>
<dbReference type="Pfam" id="PF00596">
    <property type="entry name" value="Aldolase_II"/>
    <property type="match status" value="1"/>
</dbReference>
<dbReference type="EC" id="4.1.1.104" evidence="7"/>
<dbReference type="SMART" id="SM01007">
    <property type="entry name" value="Aldolase_II"/>
    <property type="match status" value="1"/>
</dbReference>
<dbReference type="NCBIfam" id="NF043034">
    <property type="entry name" value="OxoTetrPhDc"/>
    <property type="match status" value="1"/>
</dbReference>
<comment type="catalytic activity">
    <reaction evidence="10">
        <text>3-dehydro-4-O-phospho-L-erythronate + H(+) = dihydroxyacetone phosphate + CO2</text>
        <dbReference type="Rhea" id="RHEA:52404"/>
        <dbReference type="ChEBI" id="CHEBI:15378"/>
        <dbReference type="ChEBI" id="CHEBI:16526"/>
        <dbReference type="ChEBI" id="CHEBI:57642"/>
        <dbReference type="ChEBI" id="CHEBI:136592"/>
        <dbReference type="EC" id="4.1.1.104"/>
    </reaction>
</comment>
<dbReference type="GO" id="GO:0046872">
    <property type="term" value="F:metal ion binding"/>
    <property type="evidence" value="ECO:0007669"/>
    <property type="project" value="UniProtKB-KW"/>
</dbReference>
<dbReference type="AlphaFoldDB" id="A0A193BZW9"/>
<comment type="function">
    <text evidence="6">Catalyzes the decarboxylation of 3-oxo-tetronate 4-phosphate to dihydroxyacetone phosphate (DHAP) and CO(2).</text>
</comment>
<dbReference type="EMBL" id="CP016174">
    <property type="protein sequence ID" value="ANN17715.1"/>
    <property type="molecule type" value="Genomic_DNA"/>
</dbReference>
<dbReference type="GO" id="GO:0019323">
    <property type="term" value="P:pentose catabolic process"/>
    <property type="evidence" value="ECO:0007669"/>
    <property type="project" value="InterPro"/>
</dbReference>
<dbReference type="InterPro" id="IPR050197">
    <property type="entry name" value="Aldolase_class_II_sugar_metab"/>
</dbReference>
<comment type="catalytic activity">
    <reaction evidence="9">
        <text>3-dehydro-4-O-phospho-D-erythronate + H(+) = dihydroxyacetone phosphate + CO2</text>
        <dbReference type="Rhea" id="RHEA:52416"/>
        <dbReference type="ChEBI" id="CHEBI:15378"/>
        <dbReference type="ChEBI" id="CHEBI:16526"/>
        <dbReference type="ChEBI" id="CHEBI:57642"/>
        <dbReference type="ChEBI" id="CHEBI:136593"/>
        <dbReference type="EC" id="4.1.1.104"/>
    </reaction>
</comment>
<keyword evidence="4" id="KW-0456">Lyase</keyword>
<dbReference type="STRING" id="31958.SD37_20065"/>
<keyword evidence="13" id="KW-1185">Reference proteome</keyword>